<keyword evidence="2" id="KW-0560">Oxidoreductase</keyword>
<keyword evidence="4" id="KW-1185">Reference proteome</keyword>
<dbReference type="GO" id="GO:0008206">
    <property type="term" value="P:bile acid metabolic process"/>
    <property type="evidence" value="ECO:0007669"/>
    <property type="project" value="UniProtKB-ARBA"/>
</dbReference>
<dbReference type="PANTHER" id="PTHR24321:SF8">
    <property type="entry name" value="ESTRADIOL 17-BETA-DEHYDROGENASE 8-RELATED"/>
    <property type="match status" value="1"/>
</dbReference>
<dbReference type="Proteomes" id="UP000621560">
    <property type="component" value="Unassembled WGS sequence"/>
</dbReference>
<comment type="caution">
    <text evidence="3">The sequence shown here is derived from an EMBL/GenBank/DDBJ whole genome shotgun (WGS) entry which is preliminary data.</text>
</comment>
<evidence type="ECO:0000313" key="4">
    <source>
        <dbReference type="Proteomes" id="UP000621560"/>
    </source>
</evidence>
<dbReference type="Gene3D" id="3.40.50.720">
    <property type="entry name" value="NAD(P)-binding Rossmann-like Domain"/>
    <property type="match status" value="1"/>
</dbReference>
<dbReference type="RefSeq" id="WP_190913985.1">
    <property type="nucleotide sequence ID" value="NZ_JACXIZ010000005.1"/>
</dbReference>
<dbReference type="InterPro" id="IPR002347">
    <property type="entry name" value="SDR_fam"/>
</dbReference>
<sequence>MSMGRRTMNGRFAGKCAIVTGGSSGIGLAVVEELCAEGAAVVFTCLEEREGREVERRLRQSGLRAHYVQGDMGDEAFCRRCVAEAAAAMGAVHYLVNNAFSFVGRGLEAGADDWARSYGVGPIGYARMAQHCAPHMQSAGGGAIVNVSSISAHIAQPQRWTYNSAKGAVHAMTKCQALDLAPYGIRVNSVSPGWIWTRETDRSAGLDGGGRDKWEPIWGAFHMLARCGEPAECAGPILFLLSDDASFVTGADLPVDGGYLALGPEGLGRHTVNVGSE</sequence>
<name>A0A927BNK6_9BACL</name>
<dbReference type="PRINTS" id="PR00080">
    <property type="entry name" value="SDRFAMILY"/>
</dbReference>
<protein>
    <submittedName>
        <fullName evidence="3">SDR family oxidoreductase</fullName>
    </submittedName>
</protein>
<reference evidence="3" key="1">
    <citation type="submission" date="2020-09" db="EMBL/GenBank/DDBJ databases">
        <title>A novel bacterium of genus Paenibacillus, isolated from South China Sea.</title>
        <authorList>
            <person name="Huang H."/>
            <person name="Mo K."/>
            <person name="Hu Y."/>
        </authorList>
    </citation>
    <scope>NUCLEOTIDE SEQUENCE</scope>
    <source>
        <strain evidence="3">IB182496</strain>
    </source>
</reference>
<dbReference type="PROSITE" id="PS00061">
    <property type="entry name" value="ADH_SHORT"/>
    <property type="match status" value="1"/>
</dbReference>
<accession>A0A927BNK6</accession>
<dbReference type="FunFam" id="3.40.50.720:FF:000084">
    <property type="entry name" value="Short-chain dehydrogenase reductase"/>
    <property type="match status" value="1"/>
</dbReference>
<dbReference type="SUPFAM" id="SSF51735">
    <property type="entry name" value="NAD(P)-binding Rossmann-fold domains"/>
    <property type="match status" value="1"/>
</dbReference>
<dbReference type="PRINTS" id="PR00081">
    <property type="entry name" value="GDHRDH"/>
</dbReference>
<dbReference type="InterPro" id="IPR036291">
    <property type="entry name" value="NAD(P)-bd_dom_sf"/>
</dbReference>
<comment type="similarity">
    <text evidence="1">Belongs to the short-chain dehydrogenases/reductases (SDR) family.</text>
</comment>
<dbReference type="EMBL" id="JACXIZ010000005">
    <property type="protein sequence ID" value="MBD2843838.1"/>
    <property type="molecule type" value="Genomic_DNA"/>
</dbReference>
<evidence type="ECO:0000256" key="2">
    <source>
        <dbReference type="ARBA" id="ARBA00023002"/>
    </source>
</evidence>
<dbReference type="PANTHER" id="PTHR24321">
    <property type="entry name" value="DEHYDROGENASES, SHORT CHAIN"/>
    <property type="match status" value="1"/>
</dbReference>
<organism evidence="3 4">
    <name type="scientific">Paenibacillus sabuli</name>
    <dbReference type="NCBI Taxonomy" id="2772509"/>
    <lineage>
        <taxon>Bacteria</taxon>
        <taxon>Bacillati</taxon>
        <taxon>Bacillota</taxon>
        <taxon>Bacilli</taxon>
        <taxon>Bacillales</taxon>
        <taxon>Paenibacillaceae</taxon>
        <taxon>Paenibacillus</taxon>
    </lineage>
</organism>
<dbReference type="InterPro" id="IPR020904">
    <property type="entry name" value="Sc_DH/Rdtase_CS"/>
</dbReference>
<gene>
    <name evidence="3" type="ORF">IDH44_01425</name>
</gene>
<dbReference type="AlphaFoldDB" id="A0A927BNK6"/>
<dbReference type="GO" id="GO:0016491">
    <property type="term" value="F:oxidoreductase activity"/>
    <property type="evidence" value="ECO:0007669"/>
    <property type="project" value="UniProtKB-KW"/>
</dbReference>
<evidence type="ECO:0000313" key="3">
    <source>
        <dbReference type="EMBL" id="MBD2843838.1"/>
    </source>
</evidence>
<evidence type="ECO:0000256" key="1">
    <source>
        <dbReference type="ARBA" id="ARBA00006484"/>
    </source>
</evidence>
<dbReference type="CDD" id="cd05233">
    <property type="entry name" value="SDR_c"/>
    <property type="match status" value="1"/>
</dbReference>
<dbReference type="Pfam" id="PF13561">
    <property type="entry name" value="adh_short_C2"/>
    <property type="match status" value="1"/>
</dbReference>
<proteinExistence type="inferred from homology"/>